<comment type="similarity">
    <text evidence="1 7 8">Belongs to the universal ribosomal protein uL3 family.</text>
</comment>
<keyword evidence="2 7" id="KW-0699">rRNA-binding</keyword>
<keyword evidence="5 7" id="KW-0687">Ribonucleoprotein</keyword>
<dbReference type="Pfam" id="PF00297">
    <property type="entry name" value="Ribosomal_L3"/>
    <property type="match status" value="1"/>
</dbReference>
<comment type="subunit">
    <text evidence="7 9">Part of the 50S ribosomal subunit. Forms a cluster with proteins L14 and L19.</text>
</comment>
<reference evidence="10" key="1">
    <citation type="submission" date="2024-02" db="EMBL/GenBank/DDBJ databases">
        <title>Draft genome sequence of new strains in genus Ureaplasma.</title>
        <authorList>
            <person name="Nakajima Y."/>
            <person name="Segawa T."/>
        </authorList>
    </citation>
    <scope>NUCLEOTIDE SEQUENCE [LARGE SCALE GENOMIC DNA]</scope>
    <source>
        <strain evidence="10">OM1</strain>
    </source>
</reference>
<accession>A0ABP9U8K5</accession>
<evidence type="ECO:0000256" key="6">
    <source>
        <dbReference type="ARBA" id="ARBA00035243"/>
    </source>
</evidence>
<gene>
    <name evidence="7 10" type="primary">rplC</name>
    <name evidence="10" type="ORF">UREOM_2030</name>
</gene>
<sequence length="237" mass="25713">MKAILGTKVGMTQVFTTEGKKVPVTVVYVEPNQVLATRTKEKDGYTATQVGYYTVKEHNLNKPELGQFKKVNSEAKRFIRELRGVEGYEVGSAIDCSIFEAGELVDIQGTTKGHGFTGSIKRHNFSMGPMGHGAGYPHRYVGSIAFGRGGSQGQRVIKGTKLPGHYGHETVTTKNLTVVDVIADKNLILIKGAIPGPKNGLLTIKTSVNKPNHKVEVQLVNYNQAAAETISTDEENN</sequence>
<dbReference type="PROSITE" id="PS00474">
    <property type="entry name" value="RIBOSOMAL_L3"/>
    <property type="match status" value="1"/>
</dbReference>
<keyword evidence="4 7" id="KW-0689">Ribosomal protein</keyword>
<name>A0ABP9U8K5_9BACT</name>
<dbReference type="PANTHER" id="PTHR11229">
    <property type="entry name" value="50S RIBOSOMAL PROTEIN L3"/>
    <property type="match status" value="1"/>
</dbReference>
<proteinExistence type="inferred from homology"/>
<dbReference type="HAMAP" id="MF_01325_B">
    <property type="entry name" value="Ribosomal_uL3_B"/>
    <property type="match status" value="1"/>
</dbReference>
<evidence type="ECO:0000256" key="9">
    <source>
        <dbReference type="RuleBase" id="RU003906"/>
    </source>
</evidence>
<dbReference type="RefSeq" id="WP_353289657.1">
    <property type="nucleotide sequence ID" value="NZ_BAABQM010000001.1"/>
</dbReference>
<dbReference type="InterPro" id="IPR019927">
    <property type="entry name" value="Ribosomal_uL3_bac/org-type"/>
</dbReference>
<comment type="function">
    <text evidence="7 9">One of the primary rRNA binding proteins, it binds directly near the 3'-end of the 23S rRNA, where it nucleates assembly of the 50S subunit.</text>
</comment>
<evidence type="ECO:0000256" key="5">
    <source>
        <dbReference type="ARBA" id="ARBA00023274"/>
    </source>
</evidence>
<dbReference type="PANTHER" id="PTHR11229:SF16">
    <property type="entry name" value="LARGE RIBOSOMAL SUBUNIT PROTEIN UL3C"/>
    <property type="match status" value="1"/>
</dbReference>
<evidence type="ECO:0000256" key="8">
    <source>
        <dbReference type="RuleBase" id="RU003905"/>
    </source>
</evidence>
<evidence type="ECO:0000256" key="7">
    <source>
        <dbReference type="HAMAP-Rule" id="MF_01325"/>
    </source>
</evidence>
<evidence type="ECO:0000313" key="11">
    <source>
        <dbReference type="Proteomes" id="UP001449582"/>
    </source>
</evidence>
<evidence type="ECO:0000313" key="10">
    <source>
        <dbReference type="EMBL" id="GAA5414492.1"/>
    </source>
</evidence>
<evidence type="ECO:0000256" key="3">
    <source>
        <dbReference type="ARBA" id="ARBA00022884"/>
    </source>
</evidence>
<dbReference type="Proteomes" id="UP001449582">
    <property type="component" value="Unassembled WGS sequence"/>
</dbReference>
<dbReference type="Gene3D" id="3.30.160.810">
    <property type="match status" value="1"/>
</dbReference>
<dbReference type="EMBL" id="BAABQM010000001">
    <property type="protein sequence ID" value="GAA5414492.1"/>
    <property type="molecule type" value="Genomic_DNA"/>
</dbReference>
<evidence type="ECO:0000256" key="1">
    <source>
        <dbReference type="ARBA" id="ARBA00006540"/>
    </source>
</evidence>
<organism evidence="10 11">
    <name type="scientific">Ureaplasma ceti</name>
    <dbReference type="NCBI Taxonomy" id="3119530"/>
    <lineage>
        <taxon>Bacteria</taxon>
        <taxon>Bacillati</taxon>
        <taxon>Mycoplasmatota</taxon>
        <taxon>Mycoplasmoidales</taxon>
        <taxon>Mycoplasmoidaceae</taxon>
        <taxon>Ureaplasma</taxon>
    </lineage>
</organism>
<dbReference type="InterPro" id="IPR009000">
    <property type="entry name" value="Transl_B-barrel_sf"/>
</dbReference>
<dbReference type="NCBIfam" id="TIGR03625">
    <property type="entry name" value="L3_bact"/>
    <property type="match status" value="1"/>
</dbReference>
<dbReference type="InterPro" id="IPR019926">
    <property type="entry name" value="Ribosomal_uL3_CS"/>
</dbReference>
<evidence type="ECO:0000256" key="4">
    <source>
        <dbReference type="ARBA" id="ARBA00022980"/>
    </source>
</evidence>
<protein>
    <recommendedName>
        <fullName evidence="6 7">Large ribosomal subunit protein uL3</fullName>
    </recommendedName>
</protein>
<evidence type="ECO:0000256" key="2">
    <source>
        <dbReference type="ARBA" id="ARBA00022730"/>
    </source>
</evidence>
<dbReference type="SUPFAM" id="SSF50447">
    <property type="entry name" value="Translation proteins"/>
    <property type="match status" value="1"/>
</dbReference>
<dbReference type="Gene3D" id="2.40.30.10">
    <property type="entry name" value="Translation factors"/>
    <property type="match status" value="1"/>
</dbReference>
<comment type="caution">
    <text evidence="10">The sequence shown here is derived from an EMBL/GenBank/DDBJ whole genome shotgun (WGS) entry which is preliminary data.</text>
</comment>
<dbReference type="InterPro" id="IPR000597">
    <property type="entry name" value="Ribosomal_uL3"/>
</dbReference>
<keyword evidence="3 7" id="KW-0694">RNA-binding</keyword>
<keyword evidence="11" id="KW-1185">Reference proteome</keyword>
<dbReference type="GO" id="GO:0005840">
    <property type="term" value="C:ribosome"/>
    <property type="evidence" value="ECO:0007669"/>
    <property type="project" value="UniProtKB-KW"/>
</dbReference>